<gene>
    <name evidence="4" type="ORF">NIES1031_06285</name>
</gene>
<sequence>MQYQLLQDTLTYLINGVAISGVLAAGATIVYQYWTQGQLQLVDGEPPQEGASQPEPIKSQVSEQKPVSIEEQLKIELSRLQQQLSFTQEQLQQTQQQLTQSHQHKLQIQSYFDAKLQQAQQQEQQAQIELSQLRQQLSSTEEELQKTQQELNSTKEGVQGFVNKMFYLDRSAKTKLKALFSNKEVSQQPTFN</sequence>
<dbReference type="Proteomes" id="UP000185984">
    <property type="component" value="Unassembled WGS sequence"/>
</dbReference>
<accession>A0A1U7HX85</accession>
<evidence type="ECO:0000313" key="4">
    <source>
        <dbReference type="EMBL" id="OKH28172.1"/>
    </source>
</evidence>
<proteinExistence type="predicted"/>
<dbReference type="OrthoDB" id="582394at2"/>
<protein>
    <submittedName>
        <fullName evidence="4">Uncharacterized protein</fullName>
    </submittedName>
</protein>
<reference evidence="4 5" key="1">
    <citation type="submission" date="2016-11" db="EMBL/GenBank/DDBJ databases">
        <title>Draft Genome Sequences of Nine Cyanobacterial Strains from Diverse Habitats.</title>
        <authorList>
            <person name="Zhu T."/>
            <person name="Hou S."/>
            <person name="Lu X."/>
            <person name="Hess W.R."/>
        </authorList>
    </citation>
    <scope>NUCLEOTIDE SEQUENCE [LARGE SCALE GENOMIC DNA]</scope>
    <source>
        <strain evidence="4 5">5.2 s.c.1</strain>
    </source>
</reference>
<dbReference type="AlphaFoldDB" id="A0A1U7HX85"/>
<evidence type="ECO:0000256" key="2">
    <source>
        <dbReference type="SAM" id="MobiDB-lite"/>
    </source>
</evidence>
<organism evidence="4 5">
    <name type="scientific">Chroogloeocystis siderophila 5.2 s.c.1</name>
    <dbReference type="NCBI Taxonomy" id="247279"/>
    <lineage>
        <taxon>Bacteria</taxon>
        <taxon>Bacillati</taxon>
        <taxon>Cyanobacteriota</taxon>
        <taxon>Cyanophyceae</taxon>
        <taxon>Oscillatoriophycideae</taxon>
        <taxon>Chroococcales</taxon>
        <taxon>Chroococcaceae</taxon>
        <taxon>Chroogloeocystis</taxon>
    </lineage>
</organism>
<dbReference type="EMBL" id="MRCC01000004">
    <property type="protein sequence ID" value="OKH28172.1"/>
    <property type="molecule type" value="Genomic_DNA"/>
</dbReference>
<name>A0A1U7HX85_9CHRO</name>
<comment type="caution">
    <text evidence="4">The sequence shown here is derived from an EMBL/GenBank/DDBJ whole genome shotgun (WGS) entry which is preliminary data.</text>
</comment>
<keyword evidence="1" id="KW-0175">Coiled coil</keyword>
<keyword evidence="3" id="KW-1133">Transmembrane helix</keyword>
<evidence type="ECO:0000256" key="3">
    <source>
        <dbReference type="SAM" id="Phobius"/>
    </source>
</evidence>
<feature type="region of interest" description="Disordered" evidence="2">
    <location>
        <begin position="44"/>
        <end position="64"/>
    </location>
</feature>
<evidence type="ECO:0000256" key="1">
    <source>
        <dbReference type="SAM" id="Coils"/>
    </source>
</evidence>
<keyword evidence="5" id="KW-1185">Reference proteome</keyword>
<feature type="coiled-coil region" evidence="1">
    <location>
        <begin position="70"/>
        <end position="157"/>
    </location>
</feature>
<evidence type="ECO:0000313" key="5">
    <source>
        <dbReference type="Proteomes" id="UP000185984"/>
    </source>
</evidence>
<keyword evidence="3" id="KW-0472">Membrane</keyword>
<feature type="transmembrane region" description="Helical" evidence="3">
    <location>
        <begin position="12"/>
        <end position="34"/>
    </location>
</feature>
<dbReference type="STRING" id="247279.NIES1031_06285"/>
<keyword evidence="3" id="KW-0812">Transmembrane</keyword>
<dbReference type="RefSeq" id="WP_073548623.1">
    <property type="nucleotide sequence ID" value="NZ_CAWMVK010000034.1"/>
</dbReference>